<evidence type="ECO:0000256" key="3">
    <source>
        <dbReference type="ARBA" id="ARBA00023004"/>
    </source>
</evidence>
<dbReference type="AlphaFoldDB" id="X0VSZ6"/>
<keyword evidence="4" id="KW-0411">Iron-sulfur</keyword>
<dbReference type="InterPro" id="IPR007197">
    <property type="entry name" value="rSAM"/>
</dbReference>
<dbReference type="SUPFAM" id="SSF102114">
    <property type="entry name" value="Radical SAM enzymes"/>
    <property type="match status" value="1"/>
</dbReference>
<dbReference type="EMBL" id="BARS01039665">
    <property type="protein sequence ID" value="GAG21529.1"/>
    <property type="molecule type" value="Genomic_DNA"/>
</dbReference>
<dbReference type="PANTHER" id="PTHR43306">
    <property type="entry name" value="7,8-DIHYDRO-6-HYDROXYMETHYLPTERIN DIMETHYLTRANSFERASE"/>
    <property type="match status" value="1"/>
</dbReference>
<proteinExistence type="predicted"/>
<dbReference type="InterPro" id="IPR058240">
    <property type="entry name" value="rSAM_sf"/>
</dbReference>
<dbReference type="Pfam" id="PF04055">
    <property type="entry name" value="Radical_SAM"/>
    <property type="match status" value="1"/>
</dbReference>
<feature type="domain" description="Radical SAM core" evidence="5">
    <location>
        <begin position="1"/>
        <end position="169"/>
    </location>
</feature>
<dbReference type="GO" id="GO:0046872">
    <property type="term" value="F:metal ion binding"/>
    <property type="evidence" value="ECO:0007669"/>
    <property type="project" value="UniProtKB-KW"/>
</dbReference>
<accession>X0VSZ6</accession>
<keyword evidence="2" id="KW-0479">Metal-binding</keyword>
<protein>
    <recommendedName>
        <fullName evidence="5">Radical SAM core domain-containing protein</fullName>
    </recommendedName>
</protein>
<keyword evidence="1" id="KW-0949">S-adenosyl-L-methionine</keyword>
<dbReference type="GO" id="GO:0003824">
    <property type="term" value="F:catalytic activity"/>
    <property type="evidence" value="ECO:0007669"/>
    <property type="project" value="InterPro"/>
</dbReference>
<dbReference type="PANTHER" id="PTHR43306:SF1">
    <property type="entry name" value="7,8-DIHYDRO-6-HYDROXYMETHYLPTERIN DIMETHYLTRANSFERASE"/>
    <property type="match status" value="1"/>
</dbReference>
<organism evidence="6">
    <name type="scientific">marine sediment metagenome</name>
    <dbReference type="NCBI Taxonomy" id="412755"/>
    <lineage>
        <taxon>unclassified sequences</taxon>
        <taxon>metagenomes</taxon>
        <taxon>ecological metagenomes</taxon>
    </lineage>
</organism>
<keyword evidence="3" id="KW-0408">Iron</keyword>
<evidence type="ECO:0000313" key="6">
    <source>
        <dbReference type="EMBL" id="GAG21529.1"/>
    </source>
</evidence>
<evidence type="ECO:0000256" key="1">
    <source>
        <dbReference type="ARBA" id="ARBA00022691"/>
    </source>
</evidence>
<reference evidence="6" key="1">
    <citation type="journal article" date="2014" name="Front. Microbiol.">
        <title>High frequency of phylogenetically diverse reductive dehalogenase-homologous genes in deep subseafloor sedimentary metagenomes.</title>
        <authorList>
            <person name="Kawai M."/>
            <person name="Futagami T."/>
            <person name="Toyoda A."/>
            <person name="Takaki Y."/>
            <person name="Nishi S."/>
            <person name="Hori S."/>
            <person name="Arai W."/>
            <person name="Tsubouchi T."/>
            <person name="Morono Y."/>
            <person name="Uchiyama I."/>
            <person name="Ito T."/>
            <person name="Fujiyama A."/>
            <person name="Inagaki F."/>
            <person name="Takami H."/>
        </authorList>
    </citation>
    <scope>NUCLEOTIDE SEQUENCE</scope>
    <source>
        <strain evidence="6">Expedition CK06-06</strain>
    </source>
</reference>
<gene>
    <name evidence="6" type="ORF">S01H1_60553</name>
</gene>
<dbReference type="GO" id="GO:0051536">
    <property type="term" value="F:iron-sulfur cluster binding"/>
    <property type="evidence" value="ECO:0007669"/>
    <property type="project" value="UniProtKB-KW"/>
</dbReference>
<feature type="non-terminal residue" evidence="6">
    <location>
        <position position="254"/>
    </location>
</feature>
<evidence type="ECO:0000259" key="5">
    <source>
        <dbReference type="PROSITE" id="PS51918"/>
    </source>
</evidence>
<feature type="non-terminal residue" evidence="6">
    <location>
        <position position="1"/>
    </location>
</feature>
<dbReference type="CDD" id="cd01335">
    <property type="entry name" value="Radical_SAM"/>
    <property type="match status" value="1"/>
</dbReference>
<evidence type="ECO:0000256" key="4">
    <source>
        <dbReference type="ARBA" id="ARBA00023014"/>
    </source>
</evidence>
<dbReference type="Gene3D" id="3.20.20.70">
    <property type="entry name" value="Aldolase class I"/>
    <property type="match status" value="1"/>
</dbReference>
<dbReference type="InterPro" id="IPR013785">
    <property type="entry name" value="Aldolase_TIM"/>
</dbReference>
<dbReference type="PROSITE" id="PS51918">
    <property type="entry name" value="RADICAL_SAM"/>
    <property type="match status" value="1"/>
</dbReference>
<dbReference type="InterPro" id="IPR034474">
    <property type="entry name" value="Methyltransferase_Class_D"/>
</dbReference>
<comment type="caution">
    <text evidence="6">The sequence shown here is derived from an EMBL/GenBank/DDBJ whole genome shotgun (WGS) entry which is preliminary data.</text>
</comment>
<evidence type="ECO:0000256" key="2">
    <source>
        <dbReference type="ARBA" id="ARBA00022723"/>
    </source>
</evidence>
<sequence>QLSGGEPTLHPDILEIVRYAKNLGIQDVAVSTNGLRLLEEDFAKELAKTDPVIYLQFDTFDSEVSKTIRGRDLVEEKKRAVEVCNELGMTTVLVPTLIAGLNDHEIGALTQYALAQKKVFGVNFQPVALTGRVGAPDIASISIPKVLDEIEAQTNGIIKKSDFRPIPCPHPHCTAISYVLVDDHEVTPLTDIVNVDEYIDYARDRTLVKEAVLMDEAFKSLFSTRAVPGTESNLEAFCKACGMTIPEVLGKSVK</sequence>
<name>X0VSZ6_9ZZZZ</name>